<evidence type="ECO:0000313" key="3">
    <source>
        <dbReference type="Proteomes" id="UP000671995"/>
    </source>
</evidence>
<evidence type="ECO:0008006" key="4">
    <source>
        <dbReference type="Google" id="ProtNLM"/>
    </source>
</evidence>
<dbReference type="AlphaFoldDB" id="A0A975F005"/>
<keyword evidence="1" id="KW-0812">Transmembrane</keyword>
<keyword evidence="1" id="KW-0472">Membrane</keyword>
<evidence type="ECO:0000313" key="2">
    <source>
        <dbReference type="EMBL" id="QTQ11887.1"/>
    </source>
</evidence>
<gene>
    <name evidence="2" type="ORF">HRI96_06550</name>
</gene>
<protein>
    <recommendedName>
        <fullName evidence="4">Band 7 domain-containing protein</fullName>
    </recommendedName>
</protein>
<keyword evidence="1" id="KW-1133">Transmembrane helix</keyword>
<proteinExistence type="predicted"/>
<dbReference type="RefSeq" id="WP_210116600.1">
    <property type="nucleotide sequence ID" value="NZ_CP054257.1"/>
</dbReference>
<feature type="transmembrane region" description="Helical" evidence="1">
    <location>
        <begin position="7"/>
        <end position="25"/>
    </location>
</feature>
<organism evidence="2 3">
    <name type="scientific">Treponema parvum</name>
    <dbReference type="NCBI Taxonomy" id="138851"/>
    <lineage>
        <taxon>Bacteria</taxon>
        <taxon>Pseudomonadati</taxon>
        <taxon>Spirochaetota</taxon>
        <taxon>Spirochaetia</taxon>
        <taxon>Spirochaetales</taxon>
        <taxon>Treponemataceae</taxon>
        <taxon>Treponema</taxon>
    </lineage>
</organism>
<accession>A0A975F005</accession>
<name>A0A975F005_9SPIR</name>
<reference evidence="2" key="2">
    <citation type="journal article" date="2021" name="Microbiol. Resour. Announc.">
        <title>Complete Genome Sequences of Three Human Oral Treponema parvum Isolates.</title>
        <authorList>
            <person name="Zeng H."/>
            <person name="Watt R.M."/>
        </authorList>
    </citation>
    <scope>NUCLEOTIDE SEQUENCE</scope>
    <source>
        <strain evidence="2">ATCC 700773</strain>
    </source>
</reference>
<dbReference type="Proteomes" id="UP000671995">
    <property type="component" value="Chromosome"/>
</dbReference>
<evidence type="ECO:0000256" key="1">
    <source>
        <dbReference type="SAM" id="Phobius"/>
    </source>
</evidence>
<reference evidence="2" key="1">
    <citation type="submission" date="2020-05" db="EMBL/GenBank/DDBJ databases">
        <authorList>
            <person name="Zeng H."/>
            <person name="Chan Y.K."/>
            <person name="Watt R.M."/>
        </authorList>
    </citation>
    <scope>NUCLEOTIDE SEQUENCE</scope>
    <source>
        <strain evidence="2">ATCC 700773</strain>
    </source>
</reference>
<sequence>MKTFSRIFIFVFILALAGTVFYFGWVQYRVRPDTCGVLISKTGGIREKPIKPGVFSWAWEALLPTNTEIRIFSLSPYTVSKLIEGELPSAKIYSMQIKQDPDFSYSFNFKISLRFLPDGVVSAVKSNNAMSDGDLSAMLDSIASEMAETAARALMEAAEKKEGFTSLEAGNFDFKGMLEDLALKNQVEISAFVLENSKIPDMNMYSLARESFYEYRKSVDKELVLSAKKEAEEISKDDRNIRRLERLGELFRKYPELLDIVKNGASLESLPQL</sequence>
<dbReference type="EMBL" id="CP054257">
    <property type="protein sequence ID" value="QTQ11887.1"/>
    <property type="molecule type" value="Genomic_DNA"/>
</dbReference>